<accession>A0A4Y2TQ71</accession>
<comment type="caution">
    <text evidence="2">The sequence shown here is derived from an EMBL/GenBank/DDBJ whole genome shotgun (WGS) entry which is preliminary data.</text>
</comment>
<proteinExistence type="predicted"/>
<dbReference type="EMBL" id="BGPR01029818">
    <property type="protein sequence ID" value="GBO01864.1"/>
    <property type="molecule type" value="Genomic_DNA"/>
</dbReference>
<reference evidence="2 3" key="1">
    <citation type="journal article" date="2019" name="Sci. Rep.">
        <title>Orb-weaving spider Araneus ventricosus genome elucidates the spidroin gene catalogue.</title>
        <authorList>
            <person name="Kono N."/>
            <person name="Nakamura H."/>
            <person name="Ohtoshi R."/>
            <person name="Moran D.A.P."/>
            <person name="Shinohara A."/>
            <person name="Yoshida Y."/>
            <person name="Fujiwara M."/>
            <person name="Mori M."/>
            <person name="Tomita M."/>
            <person name="Arakawa K."/>
        </authorList>
    </citation>
    <scope>NUCLEOTIDE SEQUENCE [LARGE SCALE GENOMIC DNA]</scope>
</reference>
<evidence type="ECO:0000256" key="1">
    <source>
        <dbReference type="SAM" id="MobiDB-lite"/>
    </source>
</evidence>
<gene>
    <name evidence="2" type="ORF">AVEN_119589_1</name>
</gene>
<evidence type="ECO:0000313" key="3">
    <source>
        <dbReference type="Proteomes" id="UP000499080"/>
    </source>
</evidence>
<organism evidence="2 3">
    <name type="scientific">Araneus ventricosus</name>
    <name type="common">Orbweaver spider</name>
    <name type="synonym">Epeira ventricosa</name>
    <dbReference type="NCBI Taxonomy" id="182803"/>
    <lineage>
        <taxon>Eukaryota</taxon>
        <taxon>Metazoa</taxon>
        <taxon>Ecdysozoa</taxon>
        <taxon>Arthropoda</taxon>
        <taxon>Chelicerata</taxon>
        <taxon>Arachnida</taxon>
        <taxon>Araneae</taxon>
        <taxon>Araneomorphae</taxon>
        <taxon>Entelegynae</taxon>
        <taxon>Araneoidea</taxon>
        <taxon>Araneidae</taxon>
        <taxon>Araneus</taxon>
    </lineage>
</organism>
<sequence length="99" mass="11175">MVEKGTSPEIKVKEQLKQREKLFSLASLPTNAILRIPSNTTSAKKQEGRNPVVYSRSHVQSHDGRYPFDAEGSLWLPKNGWAYLRSNNMPCSTPFTGLR</sequence>
<dbReference type="Proteomes" id="UP000499080">
    <property type="component" value="Unassembled WGS sequence"/>
</dbReference>
<feature type="region of interest" description="Disordered" evidence="1">
    <location>
        <begin position="37"/>
        <end position="58"/>
    </location>
</feature>
<protein>
    <submittedName>
        <fullName evidence="2">Uncharacterized protein</fullName>
    </submittedName>
</protein>
<name>A0A4Y2TQ71_ARAVE</name>
<keyword evidence="3" id="KW-1185">Reference proteome</keyword>
<dbReference type="AlphaFoldDB" id="A0A4Y2TQ71"/>
<evidence type="ECO:0000313" key="2">
    <source>
        <dbReference type="EMBL" id="GBO01864.1"/>
    </source>
</evidence>